<gene>
    <name evidence="1" type="ORF">AW0309160_04454</name>
</gene>
<sequence length="91" mass="10541">MKTNQQAKPKLIYGQEPSHFTYQVSERGGFNVYGWGIYPTSSVLAGQDCKTYFDYFETIEEVNKYYPDATASHKLMEPQNTFDHLPDTPDY</sequence>
<dbReference type="EMBL" id="LR721753">
    <property type="protein sequence ID" value="VVV06960.1"/>
    <property type="molecule type" value="Genomic_DNA"/>
</dbReference>
<accession>A0A5Q4ZYN6</accession>
<reference evidence="1" key="1">
    <citation type="submission" date="2019-09" db="EMBL/GenBank/DDBJ databases">
        <authorList>
            <person name="Hjerde E."/>
        </authorList>
    </citation>
    <scope>NUCLEOTIDE SEQUENCE [LARGE SCALE GENOMIC DNA]</scope>
    <source>
        <strain evidence="1">06/09/160</strain>
        <plasmid evidence="1">pAWOD_2</plasmid>
    </source>
</reference>
<organism evidence="1">
    <name type="scientific">Aliivibrio wodanis</name>
    <dbReference type="NCBI Taxonomy" id="80852"/>
    <lineage>
        <taxon>Bacteria</taxon>
        <taxon>Pseudomonadati</taxon>
        <taxon>Pseudomonadota</taxon>
        <taxon>Gammaproteobacteria</taxon>
        <taxon>Vibrionales</taxon>
        <taxon>Vibrionaceae</taxon>
        <taxon>Aliivibrio</taxon>
    </lineage>
</organism>
<name>A0A5Q4ZYN6_9GAMM</name>
<protein>
    <submittedName>
        <fullName evidence="1">Uncharacterized protein</fullName>
    </submittedName>
</protein>
<proteinExistence type="predicted"/>
<dbReference type="RefSeq" id="WP_192957851.1">
    <property type="nucleotide sequence ID" value="NZ_LR721753.1"/>
</dbReference>
<geneLocation type="plasmid" evidence="1">
    <name>pAWOD_2</name>
</geneLocation>
<evidence type="ECO:0000313" key="1">
    <source>
        <dbReference type="EMBL" id="VVV06960.1"/>
    </source>
</evidence>
<dbReference type="AlphaFoldDB" id="A0A5Q4ZYN6"/>
<keyword evidence="1" id="KW-0614">Plasmid</keyword>